<comment type="caution">
    <text evidence="8">The sequence shown here is derived from an EMBL/GenBank/DDBJ whole genome shotgun (WGS) entry which is preliminary data.</text>
</comment>
<keyword evidence="3 7" id="KW-0694">RNA-binding</keyword>
<comment type="function">
    <text evidence="7">This is one of the proteins that bind and probably mediate the attachment of the 5S RNA into the large ribosomal subunit, where it forms part of the central protuberance.</text>
</comment>
<dbReference type="NCBIfam" id="TIGR00060">
    <property type="entry name" value="L18_bact"/>
    <property type="match status" value="1"/>
</dbReference>
<evidence type="ECO:0000313" key="8">
    <source>
        <dbReference type="EMBL" id="RFT15903.1"/>
    </source>
</evidence>
<protein>
    <recommendedName>
        <fullName evidence="6 7">Large ribosomal subunit protein uL18</fullName>
    </recommendedName>
</protein>
<gene>
    <name evidence="7" type="primary">rplR</name>
    <name evidence="8" type="ORF">OP8BY_2301</name>
</gene>
<reference evidence="8 9" key="1">
    <citation type="submission" date="2018-08" db="EMBL/GenBank/DDBJ databases">
        <title>Genome analysis of the thermophilic bacterium of the candidate phylum Aminicenantes from deep subsurface aquifer revealed its physiology and ecological role.</title>
        <authorList>
            <person name="Kadnikov V.V."/>
            <person name="Mardanov A.V."/>
            <person name="Beletsky A.V."/>
            <person name="Karnachuk O.V."/>
            <person name="Ravin N.V."/>
        </authorList>
    </citation>
    <scope>NUCLEOTIDE SEQUENCE [LARGE SCALE GENOMIC DNA]</scope>
    <source>
        <strain evidence="8">BY38</strain>
    </source>
</reference>
<organism evidence="8 9">
    <name type="scientific">Candidatus Saccharicenans subterraneus</name>
    <dbReference type="NCBI Taxonomy" id="2508984"/>
    <lineage>
        <taxon>Bacteria</taxon>
        <taxon>Candidatus Aminicenantota</taxon>
        <taxon>Candidatus Aminicenantia</taxon>
        <taxon>Candidatus Aminicenantales</taxon>
        <taxon>Candidatus Saccharicenantaceae</taxon>
        <taxon>Candidatus Saccharicenans</taxon>
    </lineage>
</organism>
<dbReference type="InterPro" id="IPR004389">
    <property type="entry name" value="Ribosomal_uL18_bac-type"/>
</dbReference>
<dbReference type="FunFam" id="3.30.420.100:FF:000001">
    <property type="entry name" value="50S ribosomal protein L18"/>
    <property type="match status" value="1"/>
</dbReference>
<sequence>MLKSKTEIKKIRKQRIRKRIRKKLQGTPERPRVLVVKSNRYVYAQVIDDLSGRVITSASTLEKDFREKAKNFKNKEACTLLGAVLAKRLKEKNITRIVLDRGIYPYHGRVKALAEALRAEGLAF</sequence>
<evidence type="ECO:0000256" key="2">
    <source>
        <dbReference type="ARBA" id="ARBA00022730"/>
    </source>
</evidence>
<dbReference type="EMBL" id="QUAH01000006">
    <property type="protein sequence ID" value="RFT15903.1"/>
    <property type="molecule type" value="Genomic_DNA"/>
</dbReference>
<keyword evidence="4 7" id="KW-0689">Ribosomal protein</keyword>
<dbReference type="GO" id="GO:0006412">
    <property type="term" value="P:translation"/>
    <property type="evidence" value="ECO:0007669"/>
    <property type="project" value="UniProtKB-UniRule"/>
</dbReference>
<dbReference type="InterPro" id="IPR005484">
    <property type="entry name" value="Ribosomal_uL18_bac/plant/anim"/>
</dbReference>
<dbReference type="InterPro" id="IPR057268">
    <property type="entry name" value="Ribosomal_L18"/>
</dbReference>
<evidence type="ECO:0000256" key="5">
    <source>
        <dbReference type="ARBA" id="ARBA00023274"/>
    </source>
</evidence>
<name>A0A3E2BMB1_9BACT</name>
<dbReference type="Pfam" id="PF00861">
    <property type="entry name" value="Ribosomal_L18p"/>
    <property type="match status" value="1"/>
</dbReference>
<dbReference type="PANTHER" id="PTHR12899">
    <property type="entry name" value="39S RIBOSOMAL PROTEIN L18, MITOCHONDRIAL"/>
    <property type="match status" value="1"/>
</dbReference>
<keyword evidence="5 7" id="KW-0687">Ribonucleoprotein</keyword>
<dbReference type="GO" id="GO:0003735">
    <property type="term" value="F:structural constituent of ribosome"/>
    <property type="evidence" value="ECO:0007669"/>
    <property type="project" value="InterPro"/>
</dbReference>
<dbReference type="CDD" id="cd00432">
    <property type="entry name" value="Ribosomal_L18_L5e"/>
    <property type="match status" value="1"/>
</dbReference>
<accession>A0A3E2BMB1</accession>
<dbReference type="GO" id="GO:0022625">
    <property type="term" value="C:cytosolic large ribosomal subunit"/>
    <property type="evidence" value="ECO:0007669"/>
    <property type="project" value="TreeGrafter"/>
</dbReference>
<keyword evidence="2 7" id="KW-0699">rRNA-binding</keyword>
<proteinExistence type="inferred from homology"/>
<evidence type="ECO:0000256" key="3">
    <source>
        <dbReference type="ARBA" id="ARBA00022884"/>
    </source>
</evidence>
<dbReference type="Gene3D" id="3.30.420.100">
    <property type="match status" value="1"/>
</dbReference>
<evidence type="ECO:0000256" key="7">
    <source>
        <dbReference type="HAMAP-Rule" id="MF_01337"/>
    </source>
</evidence>
<comment type="similarity">
    <text evidence="1 7">Belongs to the universal ribosomal protein uL18 family.</text>
</comment>
<evidence type="ECO:0000256" key="1">
    <source>
        <dbReference type="ARBA" id="ARBA00007116"/>
    </source>
</evidence>
<evidence type="ECO:0000256" key="4">
    <source>
        <dbReference type="ARBA" id="ARBA00022980"/>
    </source>
</evidence>
<dbReference type="GO" id="GO:0008097">
    <property type="term" value="F:5S rRNA binding"/>
    <property type="evidence" value="ECO:0007669"/>
    <property type="project" value="TreeGrafter"/>
</dbReference>
<dbReference type="HAMAP" id="MF_01337_B">
    <property type="entry name" value="Ribosomal_uL18_B"/>
    <property type="match status" value="1"/>
</dbReference>
<dbReference type="PANTHER" id="PTHR12899:SF3">
    <property type="entry name" value="LARGE RIBOSOMAL SUBUNIT PROTEIN UL18M"/>
    <property type="match status" value="1"/>
</dbReference>
<comment type="subunit">
    <text evidence="7">Part of the 50S ribosomal subunit; part of the 5S rRNA/L5/L18/L25 subcomplex. Contacts the 5S and 23S rRNAs.</text>
</comment>
<evidence type="ECO:0000256" key="6">
    <source>
        <dbReference type="ARBA" id="ARBA00035197"/>
    </source>
</evidence>
<dbReference type="SUPFAM" id="SSF53137">
    <property type="entry name" value="Translational machinery components"/>
    <property type="match status" value="1"/>
</dbReference>
<evidence type="ECO:0000313" key="9">
    <source>
        <dbReference type="Proteomes" id="UP000257323"/>
    </source>
</evidence>
<dbReference type="Proteomes" id="UP000257323">
    <property type="component" value="Unassembled WGS sequence"/>
</dbReference>
<dbReference type="AlphaFoldDB" id="A0A3E2BMB1"/>